<dbReference type="Gene3D" id="1.10.10.10">
    <property type="entry name" value="Winged helix-like DNA-binding domain superfamily/Winged helix DNA-binding domain"/>
    <property type="match status" value="1"/>
</dbReference>
<sequence>MTAGPHGGSPFALGLLLRRAHARAASTMAAAVRPLGLELRHLAVLIVLVEEGPTTQRDLGFETGFDKAAIMRVVDDLESAGYAVRRAVAGDRRVRAVEITARGLEVFDTAQASAAGLADGLVAHLRPGETDQLVDLLTRFTYPPSSAT</sequence>
<dbReference type="Pfam" id="PF12802">
    <property type="entry name" value="MarR_2"/>
    <property type="match status" value="1"/>
</dbReference>
<dbReference type="GO" id="GO:0003677">
    <property type="term" value="F:DNA binding"/>
    <property type="evidence" value="ECO:0007669"/>
    <property type="project" value="UniProtKB-KW"/>
</dbReference>
<dbReference type="AlphaFoldDB" id="A0A543CUH3"/>
<dbReference type="GO" id="GO:0003700">
    <property type="term" value="F:DNA-binding transcription factor activity"/>
    <property type="evidence" value="ECO:0007669"/>
    <property type="project" value="InterPro"/>
</dbReference>
<keyword evidence="3" id="KW-1185">Reference proteome</keyword>
<dbReference type="PANTHER" id="PTHR33164:SF99">
    <property type="entry name" value="MARR FAMILY REGULATORY PROTEIN"/>
    <property type="match status" value="1"/>
</dbReference>
<dbReference type="PANTHER" id="PTHR33164">
    <property type="entry name" value="TRANSCRIPTIONAL REGULATOR, MARR FAMILY"/>
    <property type="match status" value="1"/>
</dbReference>
<dbReference type="EMBL" id="VFOZ01000001">
    <property type="protein sequence ID" value="TQM00689.1"/>
    <property type="molecule type" value="Genomic_DNA"/>
</dbReference>
<dbReference type="PRINTS" id="PR00598">
    <property type="entry name" value="HTHMARR"/>
</dbReference>
<proteinExistence type="predicted"/>
<dbReference type="InterPro" id="IPR036388">
    <property type="entry name" value="WH-like_DNA-bd_sf"/>
</dbReference>
<evidence type="ECO:0000313" key="3">
    <source>
        <dbReference type="Proteomes" id="UP000316096"/>
    </source>
</evidence>
<dbReference type="InterPro" id="IPR000835">
    <property type="entry name" value="HTH_MarR-typ"/>
</dbReference>
<evidence type="ECO:0000259" key="1">
    <source>
        <dbReference type="PROSITE" id="PS50995"/>
    </source>
</evidence>
<organism evidence="2 3">
    <name type="scientific">Actinoallomurus bryophytorum</name>
    <dbReference type="NCBI Taxonomy" id="1490222"/>
    <lineage>
        <taxon>Bacteria</taxon>
        <taxon>Bacillati</taxon>
        <taxon>Actinomycetota</taxon>
        <taxon>Actinomycetes</taxon>
        <taxon>Streptosporangiales</taxon>
        <taxon>Thermomonosporaceae</taxon>
        <taxon>Actinoallomurus</taxon>
    </lineage>
</organism>
<accession>A0A543CUH3</accession>
<dbReference type="GO" id="GO:0006950">
    <property type="term" value="P:response to stress"/>
    <property type="evidence" value="ECO:0007669"/>
    <property type="project" value="TreeGrafter"/>
</dbReference>
<protein>
    <submittedName>
        <fullName evidence="2">DNA-binding MarR family transcriptional regulator</fullName>
    </submittedName>
</protein>
<evidence type="ECO:0000313" key="2">
    <source>
        <dbReference type="EMBL" id="TQM00689.1"/>
    </source>
</evidence>
<dbReference type="PROSITE" id="PS50995">
    <property type="entry name" value="HTH_MARR_2"/>
    <property type="match status" value="1"/>
</dbReference>
<dbReference type="Proteomes" id="UP000316096">
    <property type="component" value="Unassembled WGS sequence"/>
</dbReference>
<dbReference type="SMART" id="SM00347">
    <property type="entry name" value="HTH_MARR"/>
    <property type="match status" value="1"/>
</dbReference>
<name>A0A543CUH3_9ACTN</name>
<dbReference type="SUPFAM" id="SSF46785">
    <property type="entry name" value="Winged helix' DNA-binding domain"/>
    <property type="match status" value="1"/>
</dbReference>
<gene>
    <name evidence="2" type="ORF">FB559_6406</name>
</gene>
<dbReference type="InterPro" id="IPR039422">
    <property type="entry name" value="MarR/SlyA-like"/>
</dbReference>
<keyword evidence="2" id="KW-0238">DNA-binding</keyword>
<dbReference type="InterPro" id="IPR036390">
    <property type="entry name" value="WH_DNA-bd_sf"/>
</dbReference>
<reference evidence="2 3" key="1">
    <citation type="submission" date="2019-06" db="EMBL/GenBank/DDBJ databases">
        <title>Sequencing the genomes of 1000 actinobacteria strains.</title>
        <authorList>
            <person name="Klenk H.-P."/>
        </authorList>
    </citation>
    <scope>NUCLEOTIDE SEQUENCE [LARGE SCALE GENOMIC DNA]</scope>
    <source>
        <strain evidence="2 3">DSM 102200</strain>
    </source>
</reference>
<feature type="domain" description="HTH marR-type" evidence="1">
    <location>
        <begin position="10"/>
        <end position="142"/>
    </location>
</feature>
<comment type="caution">
    <text evidence="2">The sequence shown here is derived from an EMBL/GenBank/DDBJ whole genome shotgun (WGS) entry which is preliminary data.</text>
</comment>